<dbReference type="AlphaFoldDB" id="A0A0F6U7X2"/>
<keyword evidence="1" id="KW-0418">Kinase</keyword>
<dbReference type="GO" id="GO:0016301">
    <property type="term" value="F:kinase activity"/>
    <property type="evidence" value="ECO:0007669"/>
    <property type="project" value="UniProtKB-KW"/>
</dbReference>
<protein>
    <submittedName>
        <fullName evidence="1">Serine/threonine kinase</fullName>
    </submittedName>
</protein>
<evidence type="ECO:0000313" key="2">
    <source>
        <dbReference type="Proteomes" id="UP000034103"/>
    </source>
</evidence>
<dbReference type="PATRIC" id="fig|1641812.3.peg.4212"/>
<sequence length="56" mass="6382">MNQLRLSSIVLNLLTDNAFFQLFPELTERPNFDKSLGQLWSGLAWNQLESLQSGLS</sequence>
<reference evidence="1 2" key="1">
    <citation type="journal article" date="2015" name="Genome Announc.">
        <title>Complete Genome Sequence of Microcystis aeruginosa NIES-2549, a Bloom-Forming Cyanobacterium from Lake Kasumigaura, Japan.</title>
        <authorList>
            <person name="Yamaguchi H."/>
            <person name="Suzuki S."/>
            <person name="Tanabe Y."/>
            <person name="Osana Y."/>
            <person name="Shimura Y."/>
            <person name="Ishida K."/>
            <person name="Kawachi M."/>
        </authorList>
    </citation>
    <scope>NUCLEOTIDE SEQUENCE [LARGE SCALE GENOMIC DNA]</scope>
    <source>
        <strain evidence="1 2">NIES-2549</strain>
    </source>
</reference>
<keyword evidence="1" id="KW-0808">Transferase</keyword>
<name>A0A0F6U7X2_MICAE</name>
<dbReference type="Proteomes" id="UP000034103">
    <property type="component" value="Chromosome"/>
</dbReference>
<evidence type="ECO:0000313" key="1">
    <source>
        <dbReference type="EMBL" id="AKE66401.1"/>
    </source>
</evidence>
<dbReference type="HOGENOM" id="CLU_3009183_0_0_3"/>
<accession>A0A0F6U7X2</accession>
<proteinExistence type="predicted"/>
<organism evidence="1 2">
    <name type="scientific">Microcystis aeruginosa NIES-2549</name>
    <dbReference type="NCBI Taxonomy" id="1641812"/>
    <lineage>
        <taxon>Bacteria</taxon>
        <taxon>Bacillati</taxon>
        <taxon>Cyanobacteriota</taxon>
        <taxon>Cyanophyceae</taxon>
        <taxon>Oscillatoriophycideae</taxon>
        <taxon>Chroococcales</taxon>
        <taxon>Microcystaceae</taxon>
        <taxon>Microcystis</taxon>
    </lineage>
</organism>
<gene>
    <name evidence="1" type="ORF">MYAER_4075</name>
</gene>
<dbReference type="EMBL" id="CP011304">
    <property type="protein sequence ID" value="AKE66401.1"/>
    <property type="molecule type" value="Genomic_DNA"/>
</dbReference>